<protein>
    <submittedName>
        <fullName evidence="2">Transposase</fullName>
    </submittedName>
</protein>
<dbReference type="AlphaFoldDB" id="A0A845PUT9"/>
<dbReference type="InterPro" id="IPR025668">
    <property type="entry name" value="Tnp_DDE_dom"/>
</dbReference>
<name>A0A845PUT9_9FLAO</name>
<sequence length="59" mass="7343">LRPDKQKKNFQPIHKRWIIERTFAWFDNHRRLCRIYELLIENAEEMVKVATIKHLLNKI</sequence>
<dbReference type="RefSeq" id="WP_166519705.1">
    <property type="nucleotide sequence ID" value="NZ_JAAABJ010000528.1"/>
</dbReference>
<evidence type="ECO:0000313" key="3">
    <source>
        <dbReference type="Proteomes" id="UP000553459"/>
    </source>
</evidence>
<organism evidence="2 3">
    <name type="scientific">Elizabethkingia argenteiflava</name>
    <dbReference type="NCBI Taxonomy" id="2681556"/>
    <lineage>
        <taxon>Bacteria</taxon>
        <taxon>Pseudomonadati</taxon>
        <taxon>Bacteroidota</taxon>
        <taxon>Flavobacteriia</taxon>
        <taxon>Flavobacteriales</taxon>
        <taxon>Weeksellaceae</taxon>
        <taxon>Elizabethkingia</taxon>
    </lineage>
</organism>
<dbReference type="EMBL" id="JAAABJ010000528">
    <property type="protein sequence ID" value="NAW51425.1"/>
    <property type="molecule type" value="Genomic_DNA"/>
</dbReference>
<comment type="caution">
    <text evidence="2">The sequence shown here is derived from an EMBL/GenBank/DDBJ whole genome shotgun (WGS) entry which is preliminary data.</text>
</comment>
<dbReference type="Proteomes" id="UP000553459">
    <property type="component" value="Unassembled WGS sequence"/>
</dbReference>
<accession>A0A845PUT9</accession>
<reference evidence="2 3" key="1">
    <citation type="submission" date="2019-11" db="EMBL/GenBank/DDBJ databases">
        <title>Characterization of Elizabethkingia argenteiflava sp. nov., isolated from inner surface of Soybean Pods.</title>
        <authorList>
            <person name="Mo S."/>
        </authorList>
    </citation>
    <scope>NUCLEOTIDE SEQUENCE [LARGE SCALE GENOMIC DNA]</scope>
    <source>
        <strain evidence="2 3">YB22</strain>
    </source>
</reference>
<keyword evidence="3" id="KW-1185">Reference proteome</keyword>
<gene>
    <name evidence="2" type="ORF">GNY06_08540</name>
</gene>
<feature type="domain" description="Transposase DDE" evidence="1">
    <location>
        <begin position="3"/>
        <end position="49"/>
    </location>
</feature>
<proteinExistence type="predicted"/>
<evidence type="ECO:0000259" key="1">
    <source>
        <dbReference type="Pfam" id="PF13586"/>
    </source>
</evidence>
<evidence type="ECO:0000313" key="2">
    <source>
        <dbReference type="EMBL" id="NAW51425.1"/>
    </source>
</evidence>
<dbReference type="PANTHER" id="PTHR30007">
    <property type="entry name" value="PHP DOMAIN PROTEIN"/>
    <property type="match status" value="1"/>
</dbReference>
<feature type="non-terminal residue" evidence="2">
    <location>
        <position position="1"/>
    </location>
</feature>
<dbReference type="PANTHER" id="PTHR30007:SF0">
    <property type="entry name" value="TRANSPOSASE"/>
    <property type="match status" value="1"/>
</dbReference>
<dbReference type="Pfam" id="PF13586">
    <property type="entry name" value="DDE_Tnp_1_2"/>
    <property type="match status" value="1"/>
</dbReference>